<dbReference type="AlphaFoldDB" id="A0A264W3P1"/>
<organism evidence="1 2">
    <name type="scientific">Tetzosporium hominis</name>
    <dbReference type="NCBI Taxonomy" id="2020506"/>
    <lineage>
        <taxon>Bacteria</taxon>
        <taxon>Bacillati</taxon>
        <taxon>Bacillota</taxon>
        <taxon>Bacilli</taxon>
        <taxon>Bacillales</taxon>
        <taxon>Caryophanaceae</taxon>
        <taxon>Tetzosporium</taxon>
    </lineage>
</organism>
<protein>
    <recommendedName>
        <fullName evidence="3">PAC domain-containing protein</fullName>
    </recommendedName>
</protein>
<accession>A0A264W3P1</accession>
<evidence type="ECO:0000313" key="2">
    <source>
        <dbReference type="Proteomes" id="UP000217065"/>
    </source>
</evidence>
<name>A0A264W3P1_9BACL</name>
<comment type="caution">
    <text evidence="1">The sequence shown here is derived from an EMBL/GenBank/DDBJ whole genome shotgun (WGS) entry which is preliminary data.</text>
</comment>
<evidence type="ECO:0000313" key="1">
    <source>
        <dbReference type="EMBL" id="OZS78184.1"/>
    </source>
</evidence>
<gene>
    <name evidence="1" type="ORF">CF394_07305</name>
</gene>
<sequence>MAGCHNEDELDQNDGIRQFIQLKQEVLEKNRPIRRQIQFPLSTGHMTYWFFAEPLHSSSGEVAGVVTAAIEVSEFEE</sequence>
<dbReference type="Proteomes" id="UP000217065">
    <property type="component" value="Unassembled WGS sequence"/>
</dbReference>
<evidence type="ECO:0008006" key="3">
    <source>
        <dbReference type="Google" id="ProtNLM"/>
    </source>
</evidence>
<proteinExistence type="predicted"/>
<dbReference type="EMBL" id="NOKQ01000201">
    <property type="protein sequence ID" value="OZS78184.1"/>
    <property type="molecule type" value="Genomic_DNA"/>
</dbReference>
<keyword evidence="2" id="KW-1185">Reference proteome</keyword>
<reference evidence="1 2" key="1">
    <citation type="submission" date="2017-07" db="EMBL/GenBank/DDBJ databases">
        <title>Tetzosporium hominis gen.nov. sp.nov.</title>
        <authorList>
            <person name="Tetz G."/>
            <person name="Tetz V."/>
        </authorList>
    </citation>
    <scope>NUCLEOTIDE SEQUENCE [LARGE SCALE GENOMIC DNA]</scope>
    <source>
        <strain evidence="1 2">VT-49</strain>
    </source>
</reference>